<gene>
    <name evidence="4" type="ORF">SMN809_LOCUS29936</name>
</gene>
<proteinExistence type="inferred from homology"/>
<dbReference type="GO" id="GO:0022625">
    <property type="term" value="C:cytosolic large ribosomal subunit"/>
    <property type="evidence" value="ECO:0007669"/>
    <property type="project" value="TreeGrafter"/>
</dbReference>
<comment type="caution">
    <text evidence="4">The sequence shown here is derived from an EMBL/GenBank/DDBJ whole genome shotgun (WGS) entry which is preliminary data.</text>
</comment>
<dbReference type="SUPFAM" id="SSF53137">
    <property type="entry name" value="Translational machinery components"/>
    <property type="match status" value="1"/>
</dbReference>
<evidence type="ECO:0000256" key="1">
    <source>
        <dbReference type="ARBA" id="ARBA00007116"/>
    </source>
</evidence>
<dbReference type="PANTHER" id="PTHR23410">
    <property type="entry name" value="RIBOSOMAL PROTEIN L5-RELATED"/>
    <property type="match status" value="1"/>
</dbReference>
<dbReference type="PANTHER" id="PTHR23410:SF12">
    <property type="entry name" value="LARGE RIBOSOMAL SUBUNIT PROTEIN UL18"/>
    <property type="match status" value="1"/>
</dbReference>
<sequence length="32" mass="3204">DVGLARTTTGAKVFGALKGAVDGGLDIPHRPL</sequence>
<name>A0A8S2VD34_9BILA</name>
<dbReference type="Pfam" id="PF17144">
    <property type="entry name" value="Ribosomal_L5e"/>
    <property type="match status" value="1"/>
</dbReference>
<feature type="non-terminal residue" evidence="4">
    <location>
        <position position="1"/>
    </location>
</feature>
<accession>A0A8S2VD34</accession>
<keyword evidence="2" id="KW-0689">Ribosomal protein</keyword>
<comment type="similarity">
    <text evidence="1">Belongs to the universal ribosomal protein uL18 family.</text>
</comment>
<evidence type="ECO:0000313" key="5">
    <source>
        <dbReference type="Proteomes" id="UP000676336"/>
    </source>
</evidence>
<dbReference type="Gene3D" id="3.30.420.100">
    <property type="match status" value="1"/>
</dbReference>
<dbReference type="GO" id="GO:0003735">
    <property type="term" value="F:structural constituent of ribosome"/>
    <property type="evidence" value="ECO:0007669"/>
    <property type="project" value="InterPro"/>
</dbReference>
<evidence type="ECO:0000313" key="4">
    <source>
        <dbReference type="EMBL" id="CAF4389348.1"/>
    </source>
</evidence>
<organism evidence="4 5">
    <name type="scientific">Rotaria magnacalcarata</name>
    <dbReference type="NCBI Taxonomy" id="392030"/>
    <lineage>
        <taxon>Eukaryota</taxon>
        <taxon>Metazoa</taxon>
        <taxon>Spiralia</taxon>
        <taxon>Gnathifera</taxon>
        <taxon>Rotifera</taxon>
        <taxon>Eurotatoria</taxon>
        <taxon>Bdelloidea</taxon>
        <taxon>Philodinida</taxon>
        <taxon>Philodinidae</taxon>
        <taxon>Rotaria</taxon>
    </lineage>
</organism>
<evidence type="ECO:0000256" key="3">
    <source>
        <dbReference type="ARBA" id="ARBA00023274"/>
    </source>
</evidence>
<dbReference type="EMBL" id="CAJOBI010054830">
    <property type="protein sequence ID" value="CAF4389348.1"/>
    <property type="molecule type" value="Genomic_DNA"/>
</dbReference>
<reference evidence="4" key="1">
    <citation type="submission" date="2021-02" db="EMBL/GenBank/DDBJ databases">
        <authorList>
            <person name="Nowell W R."/>
        </authorList>
    </citation>
    <scope>NUCLEOTIDE SEQUENCE</scope>
</reference>
<dbReference type="GO" id="GO:0000027">
    <property type="term" value="P:ribosomal large subunit assembly"/>
    <property type="evidence" value="ECO:0007669"/>
    <property type="project" value="TreeGrafter"/>
</dbReference>
<evidence type="ECO:0000256" key="2">
    <source>
        <dbReference type="ARBA" id="ARBA00022980"/>
    </source>
</evidence>
<dbReference type="Proteomes" id="UP000676336">
    <property type="component" value="Unassembled WGS sequence"/>
</dbReference>
<keyword evidence="3" id="KW-0687">Ribonucleoprotein</keyword>
<dbReference type="GO" id="GO:0006412">
    <property type="term" value="P:translation"/>
    <property type="evidence" value="ECO:0007669"/>
    <property type="project" value="InterPro"/>
</dbReference>
<protein>
    <submittedName>
        <fullName evidence="4">Uncharacterized protein</fullName>
    </submittedName>
</protein>
<dbReference type="InterPro" id="IPR005485">
    <property type="entry name" value="Rbsml_uL18_euk_arch"/>
</dbReference>
<dbReference type="GO" id="GO:0008097">
    <property type="term" value="F:5S rRNA binding"/>
    <property type="evidence" value="ECO:0007669"/>
    <property type="project" value="InterPro"/>
</dbReference>
<dbReference type="AlphaFoldDB" id="A0A8S2VD34"/>